<feature type="region of interest" description="Disordered" evidence="1">
    <location>
        <begin position="339"/>
        <end position="366"/>
    </location>
</feature>
<feature type="compositionally biased region" description="Low complexity" evidence="1">
    <location>
        <begin position="350"/>
        <end position="360"/>
    </location>
</feature>
<sequence>MIHHLDVKNVDARFFWILLCLDLRNIENATLSNGETMVVGARDSLADFQNMVSLMAGRMAPKPRLKTLSYDMRTPGPRILSLDEIKLFRYPSLTSLRLQNVRLDRFTPDSVQPLPLENLESLHLDVYNYSEKILEKLLRNAKSLKRFEFHHPMHDESERSTPNFPRLLRPCRESLKVIELYWDCHRPVFEDKPLKFADFTSLQYLAVPPRALFGRPYVWEPGINWLPKLREHLPPSLKVLLLQDIEIYEKTPLLLEGQQLGDNHDPWWYLIPADYDMVKTLLDYEALFPSLSIIAWTSAVDTQPPRQLYEPAIKLGIIIECVKNRLKLEPDEEWLDELERNPSTVYSDTGSECSETGSGESLEEQS</sequence>
<dbReference type="SUPFAM" id="SSF52047">
    <property type="entry name" value="RNI-like"/>
    <property type="match status" value="1"/>
</dbReference>
<reference evidence="2" key="2">
    <citation type="submission" date="2020-05" db="EMBL/GenBank/DDBJ databases">
        <authorList>
            <person name="Kim H.-S."/>
            <person name="Proctor R.H."/>
            <person name="Brown D.W."/>
        </authorList>
    </citation>
    <scope>NUCLEOTIDE SEQUENCE</scope>
    <source>
        <strain evidence="2">NRRL 45417</strain>
    </source>
</reference>
<dbReference type="OrthoDB" id="5004112at2759"/>
<keyword evidence="3" id="KW-1185">Reference proteome</keyword>
<proteinExistence type="predicted"/>
<dbReference type="AlphaFoldDB" id="A0A8H4X443"/>
<evidence type="ECO:0000313" key="3">
    <source>
        <dbReference type="Proteomes" id="UP000604273"/>
    </source>
</evidence>
<name>A0A8H4X443_9HYPO</name>
<dbReference type="EMBL" id="JABFAI010000007">
    <property type="protein sequence ID" value="KAF4961218.1"/>
    <property type="molecule type" value="Genomic_DNA"/>
</dbReference>
<accession>A0A8H4X443</accession>
<dbReference type="Gene3D" id="3.80.10.10">
    <property type="entry name" value="Ribonuclease Inhibitor"/>
    <property type="match status" value="1"/>
</dbReference>
<comment type="caution">
    <text evidence="2">The sequence shown here is derived from an EMBL/GenBank/DDBJ whole genome shotgun (WGS) entry which is preliminary data.</text>
</comment>
<dbReference type="InterPro" id="IPR032675">
    <property type="entry name" value="LRR_dom_sf"/>
</dbReference>
<dbReference type="Proteomes" id="UP000604273">
    <property type="component" value="Unassembled WGS sequence"/>
</dbReference>
<organism evidence="2 3">
    <name type="scientific">Fusarium gaditjirri</name>
    <dbReference type="NCBI Taxonomy" id="282569"/>
    <lineage>
        <taxon>Eukaryota</taxon>
        <taxon>Fungi</taxon>
        <taxon>Dikarya</taxon>
        <taxon>Ascomycota</taxon>
        <taxon>Pezizomycotina</taxon>
        <taxon>Sordariomycetes</taxon>
        <taxon>Hypocreomycetidae</taxon>
        <taxon>Hypocreales</taxon>
        <taxon>Nectriaceae</taxon>
        <taxon>Fusarium</taxon>
        <taxon>Fusarium nisikadoi species complex</taxon>
    </lineage>
</organism>
<evidence type="ECO:0000313" key="2">
    <source>
        <dbReference type="EMBL" id="KAF4961218.1"/>
    </source>
</evidence>
<protein>
    <submittedName>
        <fullName evidence="2">Uncharacterized protein</fullName>
    </submittedName>
</protein>
<reference evidence="2" key="1">
    <citation type="journal article" date="2020" name="BMC Genomics">
        <title>Correction to: Identification and distribution of gene clusters required for synthesis of sphingolipid metabolism inhibitors in diverse species of the filamentous fungus Fusarium.</title>
        <authorList>
            <person name="Kim H.S."/>
            <person name="Lohmar J.M."/>
            <person name="Busman M."/>
            <person name="Brown D.W."/>
            <person name="Naumann T.A."/>
            <person name="Divon H.H."/>
            <person name="Lysoe E."/>
            <person name="Uhlig S."/>
            <person name="Proctor R.H."/>
        </authorList>
    </citation>
    <scope>NUCLEOTIDE SEQUENCE</scope>
    <source>
        <strain evidence="2">NRRL 45417</strain>
    </source>
</reference>
<gene>
    <name evidence="2" type="ORF">FGADI_455</name>
</gene>
<evidence type="ECO:0000256" key="1">
    <source>
        <dbReference type="SAM" id="MobiDB-lite"/>
    </source>
</evidence>